<keyword evidence="3" id="KW-1185">Reference proteome</keyword>
<dbReference type="SUPFAM" id="SSF47413">
    <property type="entry name" value="lambda repressor-like DNA-binding domains"/>
    <property type="match status" value="1"/>
</dbReference>
<reference evidence="2 3" key="1">
    <citation type="submission" date="2018-07" db="EMBL/GenBank/DDBJ databases">
        <title>Arthrobacter sp. nov., isolated from raw cow's milk with high bacterial count.</title>
        <authorList>
            <person name="Hahne J."/>
            <person name="Isele D."/>
            <person name="Lipski A."/>
        </authorList>
    </citation>
    <scope>NUCLEOTIDE SEQUENCE [LARGE SCALE GENOMIC DNA]</scope>
    <source>
        <strain evidence="2 3">JZ R-183</strain>
    </source>
</reference>
<dbReference type="AlphaFoldDB" id="A0A496PMM5"/>
<sequence length="82" mass="9486">MDRMDQRTAALQQAALEQLRIERAANNLSYMEIARRVEVSEKTVRRYFAGERDIPMPTLLQMLEAMGVSVQAFWERSVARIA</sequence>
<evidence type="ECO:0000313" key="3">
    <source>
        <dbReference type="Proteomes" id="UP000273119"/>
    </source>
</evidence>
<organism evidence="2 3">
    <name type="scientific">Galactobacter caseinivorans</name>
    <dbReference type="NCBI Taxonomy" id="2676123"/>
    <lineage>
        <taxon>Bacteria</taxon>
        <taxon>Bacillati</taxon>
        <taxon>Actinomycetota</taxon>
        <taxon>Actinomycetes</taxon>
        <taxon>Micrococcales</taxon>
        <taxon>Micrococcaceae</taxon>
        <taxon>Galactobacter</taxon>
    </lineage>
</organism>
<name>A0A496PMM5_9MICC</name>
<evidence type="ECO:0000313" key="2">
    <source>
        <dbReference type="EMBL" id="RKW71792.1"/>
    </source>
</evidence>
<dbReference type="Gene3D" id="1.10.260.40">
    <property type="entry name" value="lambda repressor-like DNA-binding domains"/>
    <property type="match status" value="1"/>
</dbReference>
<comment type="caution">
    <text evidence="2">The sequence shown here is derived from an EMBL/GenBank/DDBJ whole genome shotgun (WGS) entry which is preliminary data.</text>
</comment>
<accession>A0A496PMM5</accession>
<proteinExistence type="predicted"/>
<dbReference type="SMART" id="SM00530">
    <property type="entry name" value="HTH_XRE"/>
    <property type="match status" value="1"/>
</dbReference>
<dbReference type="PROSITE" id="PS50943">
    <property type="entry name" value="HTH_CROC1"/>
    <property type="match status" value="1"/>
</dbReference>
<dbReference type="EMBL" id="QQXL01000001">
    <property type="protein sequence ID" value="RKW71792.1"/>
    <property type="molecule type" value="Genomic_DNA"/>
</dbReference>
<dbReference type="GO" id="GO:0003677">
    <property type="term" value="F:DNA binding"/>
    <property type="evidence" value="ECO:0007669"/>
    <property type="project" value="InterPro"/>
</dbReference>
<protein>
    <submittedName>
        <fullName evidence="2">XRE family transcriptional regulator</fullName>
    </submittedName>
</protein>
<gene>
    <name evidence="2" type="ORF">DWQ67_02890</name>
</gene>
<dbReference type="InterPro" id="IPR001387">
    <property type="entry name" value="Cro/C1-type_HTH"/>
</dbReference>
<feature type="domain" description="HTH cro/C1-type" evidence="1">
    <location>
        <begin position="19"/>
        <end position="73"/>
    </location>
</feature>
<dbReference type="Proteomes" id="UP000273119">
    <property type="component" value="Unassembled WGS sequence"/>
</dbReference>
<dbReference type="CDD" id="cd00093">
    <property type="entry name" value="HTH_XRE"/>
    <property type="match status" value="1"/>
</dbReference>
<evidence type="ECO:0000259" key="1">
    <source>
        <dbReference type="PROSITE" id="PS50943"/>
    </source>
</evidence>
<dbReference type="Pfam" id="PF13560">
    <property type="entry name" value="HTH_31"/>
    <property type="match status" value="1"/>
</dbReference>
<dbReference type="InterPro" id="IPR010982">
    <property type="entry name" value="Lambda_DNA-bd_dom_sf"/>
</dbReference>